<feature type="transmembrane region" description="Helical" evidence="1">
    <location>
        <begin position="140"/>
        <end position="162"/>
    </location>
</feature>
<sequence length="164" mass="18786">MSVLKQTEKIRSIVVSVLCRKNRRFQSEPVFVMERCIEKENNLTRVLLTEIFTNGLCLVTYPCYNEEQQSLSDICLDSLLRLLYLVEPEFDFVSCLGEYSVYAYPVSRFSRDVSDEDIISDYENNSNDEDPVMRYTARSFCPISTTSALMILAIGFVFSGSFGS</sequence>
<organism evidence="2 3">
    <name type="scientific">Butyricimonas hominis</name>
    <dbReference type="NCBI Taxonomy" id="2763032"/>
    <lineage>
        <taxon>Bacteria</taxon>
        <taxon>Pseudomonadati</taxon>
        <taxon>Bacteroidota</taxon>
        <taxon>Bacteroidia</taxon>
        <taxon>Bacteroidales</taxon>
        <taxon>Odoribacteraceae</taxon>
        <taxon>Butyricimonas</taxon>
    </lineage>
</organism>
<evidence type="ECO:0000313" key="2">
    <source>
        <dbReference type="EMBL" id="MBC5620807.1"/>
    </source>
</evidence>
<gene>
    <name evidence="2" type="ORF">H8S64_06840</name>
</gene>
<keyword evidence="1" id="KW-1133">Transmembrane helix</keyword>
<comment type="caution">
    <text evidence="2">The sequence shown here is derived from an EMBL/GenBank/DDBJ whole genome shotgun (WGS) entry which is preliminary data.</text>
</comment>
<proteinExistence type="predicted"/>
<dbReference type="Proteomes" id="UP000646484">
    <property type="component" value="Unassembled WGS sequence"/>
</dbReference>
<evidence type="ECO:0000313" key="3">
    <source>
        <dbReference type="Proteomes" id="UP000646484"/>
    </source>
</evidence>
<accession>A0ABR7CYQ8</accession>
<keyword evidence="1" id="KW-0812">Transmembrane</keyword>
<name>A0ABR7CYQ8_9BACT</name>
<keyword evidence="3" id="KW-1185">Reference proteome</keyword>
<dbReference type="EMBL" id="JACOOH010000002">
    <property type="protein sequence ID" value="MBC5620807.1"/>
    <property type="molecule type" value="Genomic_DNA"/>
</dbReference>
<keyword evidence="1" id="KW-0472">Membrane</keyword>
<evidence type="ECO:0000256" key="1">
    <source>
        <dbReference type="SAM" id="Phobius"/>
    </source>
</evidence>
<protein>
    <submittedName>
        <fullName evidence="2">Uncharacterized protein</fullName>
    </submittedName>
</protein>
<reference evidence="2 3" key="1">
    <citation type="submission" date="2020-08" db="EMBL/GenBank/DDBJ databases">
        <title>Genome public.</title>
        <authorList>
            <person name="Liu C."/>
            <person name="Sun Q."/>
        </authorList>
    </citation>
    <scope>NUCLEOTIDE SEQUENCE [LARGE SCALE GENOMIC DNA]</scope>
    <source>
        <strain evidence="2 3">NSJ-56</strain>
    </source>
</reference>
<dbReference type="RefSeq" id="WP_186975460.1">
    <property type="nucleotide sequence ID" value="NZ_JACOOH010000002.1"/>
</dbReference>